<dbReference type="Pfam" id="PF00095">
    <property type="entry name" value="WAP"/>
    <property type="match status" value="1"/>
</dbReference>
<sequence>MVSSGPLRILVLLILLSNVQGSRLKDWFFPKKCPRISEQCEFQERDQCTKDKQCPDNKKCCIFSCGRKCLDLRQDICSLPKETGLCLAYFRRWWYDKEKNTCASFIYGGCQGNSNNFQTKALCQNFCQKEVPPSERILVTHGRHQEYTVEYY</sequence>
<proteinExistence type="predicted"/>
<evidence type="ECO:0000256" key="2">
    <source>
        <dbReference type="SAM" id="SignalP"/>
    </source>
</evidence>
<organism evidence="5 6">
    <name type="scientific">Echinops telfairi</name>
    <name type="common">Lesser hedgehog tenrec</name>
    <dbReference type="NCBI Taxonomy" id="9371"/>
    <lineage>
        <taxon>Eukaryota</taxon>
        <taxon>Metazoa</taxon>
        <taxon>Chordata</taxon>
        <taxon>Craniata</taxon>
        <taxon>Vertebrata</taxon>
        <taxon>Euteleostomi</taxon>
        <taxon>Mammalia</taxon>
        <taxon>Eutheria</taxon>
        <taxon>Afrotheria</taxon>
        <taxon>Tenrecidae</taxon>
        <taxon>Tenrecinae</taxon>
        <taxon>Echinops</taxon>
    </lineage>
</organism>
<dbReference type="SUPFAM" id="SSF57256">
    <property type="entry name" value="Elafin-like"/>
    <property type="match status" value="1"/>
</dbReference>
<dbReference type="RefSeq" id="XP_012863720.2">
    <property type="nucleotide sequence ID" value="XM_013008266.2"/>
</dbReference>
<feature type="domain" description="BPTI/Kunitz inhibitor" evidence="3">
    <location>
        <begin position="77"/>
        <end position="127"/>
    </location>
</feature>
<dbReference type="SMART" id="SM00131">
    <property type="entry name" value="KU"/>
    <property type="match status" value="1"/>
</dbReference>
<dbReference type="PRINTS" id="PR00759">
    <property type="entry name" value="BASICPTASE"/>
</dbReference>
<dbReference type="Proteomes" id="UP000694863">
    <property type="component" value="Unplaced"/>
</dbReference>
<dbReference type="PROSITE" id="PS00280">
    <property type="entry name" value="BPTI_KUNITZ_1"/>
    <property type="match status" value="1"/>
</dbReference>
<keyword evidence="2" id="KW-0732">Signal</keyword>
<dbReference type="InterPro" id="IPR008197">
    <property type="entry name" value="WAP_dom"/>
</dbReference>
<dbReference type="InterPro" id="IPR020901">
    <property type="entry name" value="Prtase_inh_Kunz-CS"/>
</dbReference>
<dbReference type="PROSITE" id="PS51390">
    <property type="entry name" value="WAP"/>
    <property type="match status" value="1"/>
</dbReference>
<dbReference type="Gene3D" id="4.10.75.10">
    <property type="entry name" value="Elafin-like"/>
    <property type="match status" value="1"/>
</dbReference>
<dbReference type="PROSITE" id="PS50279">
    <property type="entry name" value="BPTI_KUNITZ_2"/>
    <property type="match status" value="1"/>
</dbReference>
<feature type="domain" description="WAP" evidence="4">
    <location>
        <begin position="26"/>
        <end position="73"/>
    </location>
</feature>
<dbReference type="InterPro" id="IPR036880">
    <property type="entry name" value="Kunitz_BPTI_sf"/>
</dbReference>
<dbReference type="PANTHER" id="PTHR46751">
    <property type="entry name" value="EPPIN"/>
    <property type="match status" value="1"/>
</dbReference>
<dbReference type="SMART" id="SM00217">
    <property type="entry name" value="WAP"/>
    <property type="match status" value="1"/>
</dbReference>
<gene>
    <name evidence="6" type="primary">LOC101659163</name>
</gene>
<protein>
    <submittedName>
        <fullName evidence="6">Eppin-like</fullName>
    </submittedName>
</protein>
<dbReference type="InterPro" id="IPR036645">
    <property type="entry name" value="Elafin-like_sf"/>
</dbReference>
<dbReference type="CDD" id="cd22611">
    <property type="entry name" value="Kunitz_eppin"/>
    <property type="match status" value="1"/>
</dbReference>
<keyword evidence="1" id="KW-1015">Disulfide bond</keyword>
<reference evidence="6" key="1">
    <citation type="submission" date="2025-08" db="UniProtKB">
        <authorList>
            <consortium name="RefSeq"/>
        </authorList>
    </citation>
    <scope>IDENTIFICATION</scope>
</reference>
<dbReference type="Pfam" id="PF00014">
    <property type="entry name" value="Kunitz_BPTI"/>
    <property type="match status" value="1"/>
</dbReference>
<dbReference type="InterPro" id="IPR002223">
    <property type="entry name" value="Kunitz_BPTI"/>
</dbReference>
<evidence type="ECO:0000313" key="5">
    <source>
        <dbReference type="Proteomes" id="UP000694863"/>
    </source>
</evidence>
<feature type="chain" id="PRO_5046922932" evidence="2">
    <location>
        <begin position="22"/>
        <end position="152"/>
    </location>
</feature>
<evidence type="ECO:0000259" key="4">
    <source>
        <dbReference type="PROSITE" id="PS51390"/>
    </source>
</evidence>
<name>A0ABM0ZTQ2_ECHTE</name>
<evidence type="ECO:0000313" key="6">
    <source>
        <dbReference type="RefSeq" id="XP_012863720.2"/>
    </source>
</evidence>
<dbReference type="InterPro" id="IPR051388">
    <property type="entry name" value="Serpin_venom_toxin"/>
</dbReference>
<accession>A0ABM0ZTQ2</accession>
<evidence type="ECO:0000259" key="3">
    <source>
        <dbReference type="PROSITE" id="PS50279"/>
    </source>
</evidence>
<dbReference type="SUPFAM" id="SSF57362">
    <property type="entry name" value="BPTI-like"/>
    <property type="match status" value="1"/>
</dbReference>
<feature type="signal peptide" evidence="2">
    <location>
        <begin position="1"/>
        <end position="21"/>
    </location>
</feature>
<evidence type="ECO:0000256" key="1">
    <source>
        <dbReference type="ARBA" id="ARBA00023157"/>
    </source>
</evidence>
<dbReference type="PANTHER" id="PTHR46751:SF2">
    <property type="entry name" value="EPPIN"/>
    <property type="match status" value="1"/>
</dbReference>
<keyword evidence="5" id="KW-1185">Reference proteome</keyword>
<dbReference type="Gene3D" id="4.10.410.10">
    <property type="entry name" value="Pancreatic trypsin inhibitor Kunitz domain"/>
    <property type="match status" value="1"/>
</dbReference>
<dbReference type="GeneID" id="101659163"/>